<dbReference type="RefSeq" id="WP_310537434.1">
    <property type="nucleotide sequence ID" value="NZ_BAAAOC010000073.1"/>
</dbReference>
<dbReference type="EMBL" id="JAVKGT010000017">
    <property type="protein sequence ID" value="MDR5712054.1"/>
    <property type="molecule type" value="Genomic_DNA"/>
</dbReference>
<dbReference type="Proteomes" id="UP001260872">
    <property type="component" value="Unassembled WGS sequence"/>
</dbReference>
<evidence type="ECO:0000256" key="1">
    <source>
        <dbReference type="SAM" id="MobiDB-lite"/>
    </source>
</evidence>
<protein>
    <submittedName>
        <fullName evidence="2">Uncharacterized protein</fullName>
    </submittedName>
</protein>
<reference evidence="3" key="1">
    <citation type="submission" date="2023-07" db="EMBL/GenBank/DDBJ databases">
        <title>Description of three actinobacteria isolated from air of manufacturing shop in a pharmaceutical factory.</title>
        <authorList>
            <person name="Zhang D.-F."/>
        </authorList>
    </citation>
    <scope>NUCLEOTIDE SEQUENCE [LARGE SCALE GENOMIC DNA]</scope>
    <source>
        <strain evidence="3">CCTCC AB 207010</strain>
    </source>
</reference>
<gene>
    <name evidence="2" type="ORF">RH857_07920</name>
</gene>
<name>A0ABU1FTT1_9MICC</name>
<proteinExistence type="predicted"/>
<evidence type="ECO:0000313" key="2">
    <source>
        <dbReference type="EMBL" id="MDR5712054.1"/>
    </source>
</evidence>
<organism evidence="2 3">
    <name type="scientific">Nesterenkonia flava</name>
    <dbReference type="NCBI Taxonomy" id="469799"/>
    <lineage>
        <taxon>Bacteria</taxon>
        <taxon>Bacillati</taxon>
        <taxon>Actinomycetota</taxon>
        <taxon>Actinomycetes</taxon>
        <taxon>Micrococcales</taxon>
        <taxon>Micrococcaceae</taxon>
        <taxon>Nesterenkonia</taxon>
    </lineage>
</organism>
<accession>A0ABU1FTT1</accession>
<keyword evidence="3" id="KW-1185">Reference proteome</keyword>
<feature type="region of interest" description="Disordered" evidence="1">
    <location>
        <begin position="1"/>
        <end position="25"/>
    </location>
</feature>
<comment type="caution">
    <text evidence="2">The sequence shown here is derived from an EMBL/GenBank/DDBJ whole genome shotgun (WGS) entry which is preliminary data.</text>
</comment>
<feature type="compositionally biased region" description="Basic and acidic residues" evidence="1">
    <location>
        <begin position="1"/>
        <end position="23"/>
    </location>
</feature>
<evidence type="ECO:0000313" key="3">
    <source>
        <dbReference type="Proteomes" id="UP001260872"/>
    </source>
</evidence>
<sequence length="476" mass="51143">MANPGHEHATSNRHELEQGKDQNPELTALLEKLQSTGDAELIEKLHKAIEEHAADKAVAAAEAVDAAGALEATGERESDLPGGENPIEAEVQAGHQTELEAGVDELATKDEVLAAEAQGVIDQSHSAGRETEENHERLKSVYSYAQLDPRPIPAAQEANERALSGGNVFGLEVTVPALIEKCDLGNIDPQHTDGDAGTAAVEVALTAELPPEGAKLVTVRPDTDSVGSMAILEMRARGEEITPEALERIQSIAEADKFAMGEWPGVRLLPSKENPWPAEAAGAEDREDQAAIAAAVADFRKPMEERVAAIEQWIKTGEDLPEYRQQVEAARQDMIQAIESGEISIDTVADGRIAVVESTHKAGTMLGYAKAPVVVAANPAFRVQGGEPHLKYTICAYTEEDADISGALAELRELEPGWGGSPTIGGSPQGEGSQLHRDQVVRVVSKYVNDKKFLERRRIALARSGVYENWPDWRGI</sequence>